<evidence type="ECO:0000256" key="1">
    <source>
        <dbReference type="SAM" id="SignalP"/>
    </source>
</evidence>
<reference evidence="2" key="1">
    <citation type="submission" date="2022-03" db="EMBL/GenBank/DDBJ databases">
        <title>Bacterial whole genome sequence for Hymenobacter sp. DH14.</title>
        <authorList>
            <person name="Le V."/>
        </authorList>
    </citation>
    <scope>NUCLEOTIDE SEQUENCE</scope>
    <source>
        <strain evidence="2">DH14</strain>
    </source>
</reference>
<accession>A0A9X1VIP0</accession>
<gene>
    <name evidence="2" type="ORF">MON38_19125</name>
</gene>
<dbReference type="Proteomes" id="UP001139193">
    <property type="component" value="Unassembled WGS sequence"/>
</dbReference>
<evidence type="ECO:0000313" key="3">
    <source>
        <dbReference type="Proteomes" id="UP001139193"/>
    </source>
</evidence>
<dbReference type="RefSeq" id="WP_241937767.1">
    <property type="nucleotide sequence ID" value="NZ_JALBGC010000005.1"/>
</dbReference>
<keyword evidence="3" id="KW-1185">Reference proteome</keyword>
<name>A0A9X1VIP0_9BACT</name>
<evidence type="ECO:0000313" key="2">
    <source>
        <dbReference type="EMBL" id="MCI1189541.1"/>
    </source>
</evidence>
<dbReference type="AlphaFoldDB" id="A0A9X1VIP0"/>
<feature type="signal peptide" evidence="1">
    <location>
        <begin position="1"/>
        <end position="23"/>
    </location>
</feature>
<dbReference type="EMBL" id="JALBGC010000005">
    <property type="protein sequence ID" value="MCI1189541.1"/>
    <property type="molecule type" value="Genomic_DNA"/>
</dbReference>
<organism evidence="2 3">
    <name type="scientific">Hymenobacter cyanobacteriorum</name>
    <dbReference type="NCBI Taxonomy" id="2926463"/>
    <lineage>
        <taxon>Bacteria</taxon>
        <taxon>Pseudomonadati</taxon>
        <taxon>Bacteroidota</taxon>
        <taxon>Cytophagia</taxon>
        <taxon>Cytophagales</taxon>
        <taxon>Hymenobacteraceae</taxon>
        <taxon>Hymenobacter</taxon>
    </lineage>
</organism>
<sequence>MGLHPVKPLLLLLPLLLGGKMAAAQSKVAVFAHGQPGTAAYEQFSFWTANGQRTDIYYRYGKARREVKLRYAGPVAAGFRVQFSNGHLLTVVPNGETLRVSDAKTSVPKRFAWEYEGPINGIGTFCRECAADAKEAMRLVRAYYLK</sequence>
<proteinExistence type="predicted"/>
<keyword evidence="1" id="KW-0732">Signal</keyword>
<protein>
    <submittedName>
        <fullName evidence="2">Uncharacterized protein</fullName>
    </submittedName>
</protein>
<feature type="chain" id="PRO_5040793343" evidence="1">
    <location>
        <begin position="24"/>
        <end position="146"/>
    </location>
</feature>
<comment type="caution">
    <text evidence="2">The sequence shown here is derived from an EMBL/GenBank/DDBJ whole genome shotgun (WGS) entry which is preliminary data.</text>
</comment>